<dbReference type="Pfam" id="PF00226">
    <property type="entry name" value="DnaJ"/>
    <property type="match status" value="1"/>
</dbReference>
<keyword evidence="1" id="KW-0175">Coiled coil</keyword>
<name>A0A2I0J7I6_PUNGR</name>
<evidence type="ECO:0000259" key="2">
    <source>
        <dbReference type="PROSITE" id="PS50076"/>
    </source>
</evidence>
<accession>A0A2I0J7I6</accession>
<dbReference type="PANTHER" id="PTHR45098:SF1">
    <property type="entry name" value="DNAJ DOMAIN CONTAINING PROTEIN, EXPRESSED"/>
    <property type="match status" value="1"/>
</dbReference>
<dbReference type="SMART" id="SM00271">
    <property type="entry name" value="DnaJ"/>
    <property type="match status" value="1"/>
</dbReference>
<organism evidence="3 4">
    <name type="scientific">Punica granatum</name>
    <name type="common">Pomegranate</name>
    <dbReference type="NCBI Taxonomy" id="22663"/>
    <lineage>
        <taxon>Eukaryota</taxon>
        <taxon>Viridiplantae</taxon>
        <taxon>Streptophyta</taxon>
        <taxon>Embryophyta</taxon>
        <taxon>Tracheophyta</taxon>
        <taxon>Spermatophyta</taxon>
        <taxon>Magnoliopsida</taxon>
        <taxon>eudicotyledons</taxon>
        <taxon>Gunneridae</taxon>
        <taxon>Pentapetalae</taxon>
        <taxon>rosids</taxon>
        <taxon>malvids</taxon>
        <taxon>Myrtales</taxon>
        <taxon>Lythraceae</taxon>
        <taxon>Punica</taxon>
    </lineage>
</organism>
<dbReference type="Proteomes" id="UP000233551">
    <property type="component" value="Unassembled WGS sequence"/>
</dbReference>
<evidence type="ECO:0000256" key="1">
    <source>
        <dbReference type="SAM" id="Coils"/>
    </source>
</evidence>
<protein>
    <recommendedName>
        <fullName evidence="2">J domain-containing protein</fullName>
    </recommendedName>
</protein>
<feature type="domain" description="J" evidence="2">
    <location>
        <begin position="6"/>
        <end position="92"/>
    </location>
</feature>
<comment type="caution">
    <text evidence="3">The sequence shown here is derived from an EMBL/GenBank/DDBJ whole genome shotgun (WGS) entry which is preliminary data.</text>
</comment>
<sequence>MRFDVDHYKILGLPSGENGANLSEKEISRACHAKAKKFHPDKRPDNPNANADFQRLSREREQAHRAAFAPDSSTMAARQEERFVRDLEEEIARMHEMCANKMAAPPAPKGTNCKLRGGEYGCCYGNLSNPLAVVPLRPIVPTDLPSFQKPVEDDHLDNLVGAGYQAFKDSVLQKLQKAAENIRELATS</sequence>
<gene>
    <name evidence="3" type="ORF">CRG98_027379</name>
</gene>
<evidence type="ECO:0000313" key="4">
    <source>
        <dbReference type="Proteomes" id="UP000233551"/>
    </source>
</evidence>
<keyword evidence="4" id="KW-1185">Reference proteome</keyword>
<dbReference type="STRING" id="22663.A0A2I0J7I6"/>
<dbReference type="InterPro" id="IPR001623">
    <property type="entry name" value="DnaJ_domain"/>
</dbReference>
<dbReference type="Gene3D" id="1.10.287.110">
    <property type="entry name" value="DnaJ domain"/>
    <property type="match status" value="1"/>
</dbReference>
<dbReference type="CDD" id="cd06257">
    <property type="entry name" value="DnaJ"/>
    <property type="match status" value="1"/>
</dbReference>
<dbReference type="InterPro" id="IPR036869">
    <property type="entry name" value="J_dom_sf"/>
</dbReference>
<feature type="coiled-coil region" evidence="1">
    <location>
        <begin position="77"/>
        <end position="104"/>
    </location>
</feature>
<reference evidence="3 4" key="1">
    <citation type="submission" date="2017-11" db="EMBL/GenBank/DDBJ databases">
        <title>De-novo sequencing of pomegranate (Punica granatum L.) genome.</title>
        <authorList>
            <person name="Akparov Z."/>
            <person name="Amiraslanov A."/>
            <person name="Hajiyeva S."/>
            <person name="Abbasov M."/>
            <person name="Kaur K."/>
            <person name="Hamwieh A."/>
            <person name="Solovyev V."/>
            <person name="Salamov A."/>
            <person name="Braich B."/>
            <person name="Kosarev P."/>
            <person name="Mahmoud A."/>
            <person name="Hajiyev E."/>
            <person name="Babayeva S."/>
            <person name="Izzatullayeva V."/>
            <person name="Mammadov A."/>
            <person name="Mammadov A."/>
            <person name="Sharifova S."/>
            <person name="Ojaghi J."/>
            <person name="Eynullazada K."/>
            <person name="Bayramov B."/>
            <person name="Abdulazimova A."/>
            <person name="Shahmuradov I."/>
        </authorList>
    </citation>
    <scope>NUCLEOTIDE SEQUENCE [LARGE SCALE GENOMIC DNA]</scope>
    <source>
        <strain evidence="4">cv. AG2017</strain>
        <tissue evidence="3">Leaf</tissue>
    </source>
</reference>
<dbReference type="SUPFAM" id="SSF46565">
    <property type="entry name" value="Chaperone J-domain"/>
    <property type="match status" value="1"/>
</dbReference>
<proteinExistence type="predicted"/>
<evidence type="ECO:0000313" key="3">
    <source>
        <dbReference type="EMBL" id="PKI52204.1"/>
    </source>
</evidence>
<dbReference type="AlphaFoldDB" id="A0A2I0J7I6"/>
<dbReference type="PANTHER" id="PTHR45098">
    <property type="entry name" value="DNAJ DOMAIN CONTAINING PROTEIN, EXPRESSED"/>
    <property type="match status" value="1"/>
</dbReference>
<dbReference type="PROSITE" id="PS50076">
    <property type="entry name" value="DNAJ_2"/>
    <property type="match status" value="1"/>
</dbReference>
<dbReference type="EMBL" id="PGOL01001962">
    <property type="protein sequence ID" value="PKI52204.1"/>
    <property type="molecule type" value="Genomic_DNA"/>
</dbReference>